<evidence type="ECO:0000313" key="2">
    <source>
        <dbReference type="EMBL" id="CAD7698829.1"/>
    </source>
</evidence>
<gene>
    <name evidence="2" type="ORF">OSTQU699_LOCUS4188</name>
</gene>
<organism evidence="2 3">
    <name type="scientific">Ostreobium quekettii</name>
    <dbReference type="NCBI Taxonomy" id="121088"/>
    <lineage>
        <taxon>Eukaryota</taxon>
        <taxon>Viridiplantae</taxon>
        <taxon>Chlorophyta</taxon>
        <taxon>core chlorophytes</taxon>
        <taxon>Ulvophyceae</taxon>
        <taxon>TCBD clade</taxon>
        <taxon>Bryopsidales</taxon>
        <taxon>Ostreobineae</taxon>
        <taxon>Ostreobiaceae</taxon>
        <taxon>Ostreobium</taxon>
    </lineage>
</organism>
<keyword evidence="1" id="KW-0472">Membrane</keyword>
<keyword evidence="1" id="KW-0812">Transmembrane</keyword>
<reference evidence="2" key="1">
    <citation type="submission" date="2020-12" db="EMBL/GenBank/DDBJ databases">
        <authorList>
            <person name="Iha C."/>
        </authorList>
    </citation>
    <scope>NUCLEOTIDE SEQUENCE</scope>
</reference>
<accession>A0A8S1IUK3</accession>
<comment type="caution">
    <text evidence="2">The sequence shown here is derived from an EMBL/GenBank/DDBJ whole genome shotgun (WGS) entry which is preliminary data.</text>
</comment>
<keyword evidence="3" id="KW-1185">Reference proteome</keyword>
<evidence type="ECO:0000256" key="1">
    <source>
        <dbReference type="SAM" id="Phobius"/>
    </source>
</evidence>
<evidence type="ECO:0000313" key="3">
    <source>
        <dbReference type="Proteomes" id="UP000708148"/>
    </source>
</evidence>
<name>A0A8S1IUK3_9CHLO</name>
<dbReference type="EMBL" id="CAJHUC010000890">
    <property type="protein sequence ID" value="CAD7698829.1"/>
    <property type="molecule type" value="Genomic_DNA"/>
</dbReference>
<sequence length="104" mass="11255">MLCSVDSIAISVCGATNKCMNESVTRCARQGSCSVVAVASLLCVFVWAMLSLHMRFCLCAWPRGEIEPCAVIHLAIKCPTTHRAACPWDFSGKIRPPSKTAVHC</sequence>
<dbReference type="Proteomes" id="UP000708148">
    <property type="component" value="Unassembled WGS sequence"/>
</dbReference>
<feature type="transmembrane region" description="Helical" evidence="1">
    <location>
        <begin position="35"/>
        <end position="54"/>
    </location>
</feature>
<proteinExistence type="predicted"/>
<dbReference type="AlphaFoldDB" id="A0A8S1IUK3"/>
<keyword evidence="1" id="KW-1133">Transmembrane helix</keyword>
<protein>
    <submittedName>
        <fullName evidence="2">Uncharacterized protein</fullName>
    </submittedName>
</protein>